<gene>
    <name evidence="2" type="ORF">C0068_07780</name>
</gene>
<keyword evidence="1" id="KW-0175">Coiled coil</keyword>
<feature type="coiled-coil region" evidence="1">
    <location>
        <begin position="68"/>
        <end position="132"/>
    </location>
</feature>
<name>A0A2S4HG78_9GAMM</name>
<sequence>MNELRQVIADALSTDLTSAQYLDIQNQIDTRRREVSARLAAIKPVGKHGGEAGPERRKALISGTPDDVRAIENEYADLSIEAEQLDMQRQAIRNRLDSASHKEAAESIPAMLKDLESRMTAIESTRDRLNTQLQEFDSAYNAVVTARSIAIRGGHIPATPKPRLAERIRAFAPWAEHLRTRVFGRHCDHSEELGITFSQGHLGQSL</sequence>
<evidence type="ECO:0000313" key="3">
    <source>
        <dbReference type="Proteomes" id="UP000237222"/>
    </source>
</evidence>
<protein>
    <submittedName>
        <fullName evidence="2">Uncharacterized protein</fullName>
    </submittedName>
</protein>
<dbReference type="EMBL" id="PQGG01000019">
    <property type="protein sequence ID" value="POP52986.1"/>
    <property type="molecule type" value="Genomic_DNA"/>
</dbReference>
<proteinExistence type="predicted"/>
<dbReference type="AlphaFoldDB" id="A0A2S4HG78"/>
<organism evidence="2 3">
    <name type="scientific">Zhongshania marina</name>
    <dbReference type="NCBI Taxonomy" id="2304603"/>
    <lineage>
        <taxon>Bacteria</taxon>
        <taxon>Pseudomonadati</taxon>
        <taxon>Pseudomonadota</taxon>
        <taxon>Gammaproteobacteria</taxon>
        <taxon>Cellvibrionales</taxon>
        <taxon>Spongiibacteraceae</taxon>
        <taxon>Zhongshania</taxon>
    </lineage>
</organism>
<evidence type="ECO:0000256" key="1">
    <source>
        <dbReference type="SAM" id="Coils"/>
    </source>
</evidence>
<accession>A0A2S4HG78</accession>
<dbReference type="Proteomes" id="UP000237222">
    <property type="component" value="Unassembled WGS sequence"/>
</dbReference>
<comment type="caution">
    <text evidence="2">The sequence shown here is derived from an EMBL/GenBank/DDBJ whole genome shotgun (WGS) entry which is preliminary data.</text>
</comment>
<evidence type="ECO:0000313" key="2">
    <source>
        <dbReference type="EMBL" id="POP52986.1"/>
    </source>
</evidence>
<reference evidence="2" key="1">
    <citation type="submission" date="2018-01" db="EMBL/GenBank/DDBJ databases">
        <authorList>
            <person name="Yu X.-D."/>
        </authorList>
    </citation>
    <scope>NUCLEOTIDE SEQUENCE</scope>
    <source>
        <strain evidence="2">ZX-21</strain>
    </source>
</reference>
<dbReference type="RefSeq" id="WP_103683927.1">
    <property type="nucleotide sequence ID" value="NZ_PQGG01000019.1"/>
</dbReference>